<dbReference type="RefSeq" id="XP_007921899.1">
    <property type="nucleotide sequence ID" value="XM_007923708.1"/>
</dbReference>
<organism evidence="2 3">
    <name type="scientific">Pseudocercospora fijiensis (strain CIRAD86)</name>
    <name type="common">Black leaf streak disease fungus</name>
    <name type="synonym">Mycosphaerella fijiensis</name>
    <dbReference type="NCBI Taxonomy" id="383855"/>
    <lineage>
        <taxon>Eukaryota</taxon>
        <taxon>Fungi</taxon>
        <taxon>Dikarya</taxon>
        <taxon>Ascomycota</taxon>
        <taxon>Pezizomycotina</taxon>
        <taxon>Dothideomycetes</taxon>
        <taxon>Dothideomycetidae</taxon>
        <taxon>Mycosphaerellales</taxon>
        <taxon>Mycosphaerellaceae</taxon>
        <taxon>Pseudocercospora</taxon>
    </lineage>
</organism>
<evidence type="ECO:0000313" key="2">
    <source>
        <dbReference type="EMBL" id="EME89151.1"/>
    </source>
</evidence>
<feature type="compositionally biased region" description="Basic and acidic residues" evidence="1">
    <location>
        <begin position="160"/>
        <end position="169"/>
    </location>
</feature>
<dbReference type="AlphaFoldDB" id="N1QB04"/>
<keyword evidence="3" id="KW-1185">Reference proteome</keyword>
<name>N1QB04_PSEFD</name>
<dbReference type="EMBL" id="KB446555">
    <property type="protein sequence ID" value="EME89151.1"/>
    <property type="molecule type" value="Genomic_DNA"/>
</dbReference>
<reference evidence="2 3" key="1">
    <citation type="journal article" date="2012" name="PLoS Pathog.">
        <title>Diverse lifestyles and strategies of plant pathogenesis encoded in the genomes of eighteen Dothideomycetes fungi.</title>
        <authorList>
            <person name="Ohm R.A."/>
            <person name="Feau N."/>
            <person name="Henrissat B."/>
            <person name="Schoch C.L."/>
            <person name="Horwitz B.A."/>
            <person name="Barry K.W."/>
            <person name="Condon B.J."/>
            <person name="Copeland A.C."/>
            <person name="Dhillon B."/>
            <person name="Glaser F."/>
            <person name="Hesse C.N."/>
            <person name="Kosti I."/>
            <person name="LaButti K."/>
            <person name="Lindquist E.A."/>
            <person name="Lucas S."/>
            <person name="Salamov A.A."/>
            <person name="Bradshaw R.E."/>
            <person name="Ciuffetti L."/>
            <person name="Hamelin R.C."/>
            <person name="Kema G.H.J."/>
            <person name="Lawrence C."/>
            <person name="Scott J.A."/>
            <person name="Spatafora J.W."/>
            <person name="Turgeon B.G."/>
            <person name="de Wit P.J.G.M."/>
            <person name="Zhong S."/>
            <person name="Goodwin S.B."/>
            <person name="Grigoriev I.V."/>
        </authorList>
    </citation>
    <scope>NUCLEOTIDE SEQUENCE [LARGE SCALE GENOMIC DNA]</scope>
    <source>
        <strain evidence="2 3">CIRAD86</strain>
    </source>
</reference>
<gene>
    <name evidence="2" type="ORF">MYCFIDRAFT_206243</name>
</gene>
<evidence type="ECO:0000256" key="1">
    <source>
        <dbReference type="SAM" id="MobiDB-lite"/>
    </source>
</evidence>
<dbReference type="Proteomes" id="UP000016932">
    <property type="component" value="Unassembled WGS sequence"/>
</dbReference>
<feature type="region of interest" description="Disordered" evidence="1">
    <location>
        <begin position="160"/>
        <end position="179"/>
    </location>
</feature>
<accession>N1QB04</accession>
<dbReference type="KEGG" id="pfj:MYCFIDRAFT_206243"/>
<dbReference type="VEuPathDB" id="FungiDB:MYCFIDRAFT_206243"/>
<dbReference type="GeneID" id="19336463"/>
<dbReference type="HOGENOM" id="CLU_650741_0_0_1"/>
<proteinExistence type="predicted"/>
<sequence>MSKGMGGRPPARDRDAPALGHQCHEAEVKVERLPLQLTAAAATPLYEMSAKALETHELSLLSAAIRDVGYQCSSQPQDHATGKLDCATMKMFRSIPVRTVQQGVTVLLRCAEGRHVFHRRSEVGLAVSGKKVVDGVNSASNAQQAVQWNQRRRGAESWSKRRALVEEPSRAAQSLSTPPRRRVECASECARHDTGAQGRHGRRIKWAAGEMTDGRVSRHSLPEQVTARASSLNVILLGVQPQLDVHISPHGAARLPLRQPATAWPTACERRSALDSGMFMELPMRTLTLIQQLYIKHEARNLVLLAAAFSPCLPNPPYYVALRCETQRAPGWQGTKLGLHRRHASPLLPNMINLWSIEDTQSLDISQNSSPPNASLSVMHHNRLIWSMCSEATSTAPMPPASHKDEGIFYMEQNDTNAIRKF</sequence>
<evidence type="ECO:0000313" key="3">
    <source>
        <dbReference type="Proteomes" id="UP000016932"/>
    </source>
</evidence>
<protein>
    <submittedName>
        <fullName evidence="2">Uncharacterized protein</fullName>
    </submittedName>
</protein>